<evidence type="ECO:0000256" key="1">
    <source>
        <dbReference type="SAM" id="Phobius"/>
    </source>
</evidence>
<dbReference type="InterPro" id="IPR035328">
    <property type="entry name" value="DUF3048_C"/>
</dbReference>
<dbReference type="SUPFAM" id="SSF159774">
    <property type="entry name" value="YerB-like"/>
    <property type="match status" value="1"/>
</dbReference>
<dbReference type="Pfam" id="PF17479">
    <property type="entry name" value="DUF3048_C"/>
    <property type="match status" value="1"/>
</dbReference>
<keyword evidence="1" id="KW-1133">Transmembrane helix</keyword>
<keyword evidence="1" id="KW-0812">Transmembrane</keyword>
<feature type="domain" description="DUF3048" evidence="2">
    <location>
        <begin position="69"/>
        <end position="208"/>
    </location>
</feature>
<evidence type="ECO:0008006" key="6">
    <source>
        <dbReference type="Google" id="ProtNLM"/>
    </source>
</evidence>
<accession>A0A2H0YSP4</accession>
<feature type="domain" description="DUF3048" evidence="3">
    <location>
        <begin position="236"/>
        <end position="347"/>
    </location>
</feature>
<evidence type="ECO:0000313" key="5">
    <source>
        <dbReference type="Proteomes" id="UP000228711"/>
    </source>
</evidence>
<dbReference type="AlphaFoldDB" id="A0A2H0YSP4"/>
<name>A0A2H0YSP4_9BACT</name>
<dbReference type="InterPro" id="IPR021416">
    <property type="entry name" value="DUF3048_N"/>
</dbReference>
<evidence type="ECO:0000259" key="3">
    <source>
        <dbReference type="Pfam" id="PF17479"/>
    </source>
</evidence>
<evidence type="ECO:0000313" key="4">
    <source>
        <dbReference type="EMBL" id="PIS41515.1"/>
    </source>
</evidence>
<dbReference type="EMBL" id="PEXV01000089">
    <property type="protein sequence ID" value="PIS41515.1"/>
    <property type="molecule type" value="Genomic_DNA"/>
</dbReference>
<reference evidence="5" key="1">
    <citation type="submission" date="2017-09" db="EMBL/GenBank/DDBJ databases">
        <title>Depth-based differentiation of microbial function through sediment-hosted aquifers and enrichment of novel symbionts in the deep terrestrial subsurface.</title>
        <authorList>
            <person name="Probst A.J."/>
            <person name="Ladd B."/>
            <person name="Jarett J.K."/>
            <person name="Geller-Mcgrath D.E."/>
            <person name="Sieber C.M.K."/>
            <person name="Emerson J.B."/>
            <person name="Anantharaman K."/>
            <person name="Thomas B.C."/>
            <person name="Malmstrom R."/>
            <person name="Stieglmeier M."/>
            <person name="Klingl A."/>
            <person name="Woyke T."/>
            <person name="Ryan C.M."/>
            <person name="Banfield J.F."/>
        </authorList>
    </citation>
    <scope>NUCLEOTIDE SEQUENCE [LARGE SCALE GENOMIC DNA]</scope>
</reference>
<dbReference type="Pfam" id="PF11258">
    <property type="entry name" value="DUF3048"/>
    <property type="match status" value="1"/>
</dbReference>
<evidence type="ECO:0000259" key="2">
    <source>
        <dbReference type="Pfam" id="PF11258"/>
    </source>
</evidence>
<feature type="transmembrane region" description="Helical" evidence="1">
    <location>
        <begin position="20"/>
        <end position="41"/>
    </location>
</feature>
<proteinExistence type="predicted"/>
<dbReference type="Proteomes" id="UP000228711">
    <property type="component" value="Unassembled WGS sequence"/>
</dbReference>
<protein>
    <recommendedName>
        <fullName evidence="6">DUF3048 domain-containing protein</fullName>
    </recommendedName>
</protein>
<organism evidence="4 5">
    <name type="scientific">Candidatus Kerfeldbacteria bacterium CG08_land_8_20_14_0_20_42_7</name>
    <dbReference type="NCBI Taxonomy" id="2014245"/>
    <lineage>
        <taxon>Bacteria</taxon>
        <taxon>Candidatus Kerfeldiibacteriota</taxon>
    </lineage>
</organism>
<dbReference type="Gene3D" id="3.50.90.10">
    <property type="entry name" value="YerB-like"/>
    <property type="match status" value="1"/>
</dbReference>
<dbReference type="InterPro" id="IPR023158">
    <property type="entry name" value="YerB-like_sf"/>
</dbReference>
<comment type="caution">
    <text evidence="4">The sequence shown here is derived from an EMBL/GenBank/DDBJ whole genome shotgun (WGS) entry which is preliminary data.</text>
</comment>
<keyword evidence="1" id="KW-0472">Membrane</keyword>
<gene>
    <name evidence="4" type="ORF">COT25_02680</name>
</gene>
<sequence length="360" mass="40573">MPVSDNPRDYTWGKRKRNVYLWIGGGASVVIALAVAGYFLFQSNTPTNQSTNSNEILTPQQENRRLLDGVRVEESLINIFPRAIMVENLATTRPQSGFNKAGVVYEALAEGGITRFLLLFTTEENTGDIGPVRSARPYFVDWASEYSPMYVHVGGSTQGLQKIKDLGVKDFDQFYNSGAFFYKEGKLPPHHMFTNSRLLTFAARDKGYPETGQFSPWIFKDEAPLSERPLDEKKINIDFSTFSYEVEYLYDRESNTYTRSQGGATFTDAADFNAQVAPKNVILQFVTITNYDVQRLNIQTVGSGTSIVFQDGNAIEGTWKKDSATARTRFYNAAGQEVELNAGQTWVEVIEQDRQNYSYN</sequence>